<dbReference type="EMBL" id="JASBWS010000014">
    <property type="protein sequence ID" value="KAJ9112767.1"/>
    <property type="molecule type" value="Genomic_DNA"/>
</dbReference>
<organism evidence="1 2">
    <name type="scientific">Naganishia adeliensis</name>
    <dbReference type="NCBI Taxonomy" id="92952"/>
    <lineage>
        <taxon>Eukaryota</taxon>
        <taxon>Fungi</taxon>
        <taxon>Dikarya</taxon>
        <taxon>Basidiomycota</taxon>
        <taxon>Agaricomycotina</taxon>
        <taxon>Tremellomycetes</taxon>
        <taxon>Filobasidiales</taxon>
        <taxon>Filobasidiaceae</taxon>
        <taxon>Naganishia</taxon>
    </lineage>
</organism>
<comment type="caution">
    <text evidence="1">The sequence shown here is derived from an EMBL/GenBank/DDBJ whole genome shotgun (WGS) entry which is preliminary data.</text>
</comment>
<accession>A0ACC2WNX4</accession>
<evidence type="ECO:0000313" key="1">
    <source>
        <dbReference type="EMBL" id="KAJ9112767.1"/>
    </source>
</evidence>
<protein>
    <submittedName>
        <fullName evidence="1">Uncharacterized protein</fullName>
    </submittedName>
</protein>
<reference evidence="1" key="1">
    <citation type="submission" date="2023-04" db="EMBL/GenBank/DDBJ databases">
        <title>Draft Genome sequencing of Naganishia species isolated from polar environments using Oxford Nanopore Technology.</title>
        <authorList>
            <person name="Leo P."/>
            <person name="Venkateswaran K."/>
        </authorList>
    </citation>
    <scope>NUCLEOTIDE SEQUENCE</scope>
    <source>
        <strain evidence="1">MNA-CCFEE 5262</strain>
    </source>
</reference>
<sequence length="370" mass="37612">MRFSTIARLAALALAGGVSIQAASSSENTIGDLIGSLAPMAVADGSPLSTCLNLSGLGPILQLNNDSIVPKLESYLKSTCSSEMCSKEVIDNTTNAVWAGCSTDLSSLGITENTLRTIMNAYPTARWISCISDNGTLCAVKLLKEQETCLGSPISIQYIVGQVVTANGTAIEVALGYIANPAVASTLLCTDCGQAAVDIVLYDYPNLENKTFNLGQNMSATTIPGLYQGLCNVTVSPNATWPSSIKSTNIEDAGGSVSPSSSSPVSSSTGNAAPEYTSASSLESASATDSATASDVQSTGTPAPASSSDASSAVSSDVQPTGTPESTSSTDAPSSASSEVQPTETPAPQSSTEIPAAASSVSSLLFRRWD</sequence>
<name>A0ACC2WNX4_9TREE</name>
<evidence type="ECO:0000313" key="2">
    <source>
        <dbReference type="Proteomes" id="UP001230649"/>
    </source>
</evidence>
<gene>
    <name evidence="1" type="ORF">QFC20_002092</name>
</gene>
<keyword evidence="2" id="KW-1185">Reference proteome</keyword>
<dbReference type="Proteomes" id="UP001230649">
    <property type="component" value="Unassembled WGS sequence"/>
</dbReference>
<proteinExistence type="predicted"/>